<dbReference type="Pfam" id="PF02311">
    <property type="entry name" value="AraC_binding"/>
    <property type="match status" value="1"/>
</dbReference>
<keyword evidence="2" id="KW-0238">DNA-binding</keyword>
<reference evidence="5 6" key="2">
    <citation type="submission" date="2017-10" db="EMBL/GenBank/DDBJ databases">
        <authorList>
            <person name="Banno H."/>
            <person name="Chua N.-H."/>
        </authorList>
    </citation>
    <scope>NUCLEOTIDE SEQUENCE [LARGE SCALE GENOMIC DNA]</scope>
    <source>
        <strain evidence="5 6">JK623</strain>
    </source>
</reference>
<dbReference type="PANTHER" id="PTHR43280">
    <property type="entry name" value="ARAC-FAMILY TRANSCRIPTIONAL REGULATOR"/>
    <property type="match status" value="1"/>
</dbReference>
<keyword evidence="6" id="KW-1185">Reference proteome</keyword>
<dbReference type="PRINTS" id="PR00032">
    <property type="entry name" value="HTHARAC"/>
</dbReference>
<accession>A0A2G3E406</accession>
<dbReference type="EMBL" id="PDYG01000025">
    <property type="protein sequence ID" value="PHU37890.1"/>
    <property type="molecule type" value="Genomic_DNA"/>
</dbReference>
<dbReference type="GO" id="GO:0043565">
    <property type="term" value="F:sequence-specific DNA binding"/>
    <property type="evidence" value="ECO:0007669"/>
    <property type="project" value="InterPro"/>
</dbReference>
<evidence type="ECO:0000256" key="1">
    <source>
        <dbReference type="ARBA" id="ARBA00023015"/>
    </source>
</evidence>
<dbReference type="SUPFAM" id="SSF46689">
    <property type="entry name" value="Homeodomain-like"/>
    <property type="match status" value="2"/>
</dbReference>
<dbReference type="PROSITE" id="PS00041">
    <property type="entry name" value="HTH_ARAC_FAMILY_1"/>
    <property type="match status" value="1"/>
</dbReference>
<dbReference type="SUPFAM" id="SSF51215">
    <property type="entry name" value="Regulatory protein AraC"/>
    <property type="match status" value="1"/>
</dbReference>
<protein>
    <submittedName>
        <fullName evidence="5">AraC family transcriptional regulator</fullName>
    </submittedName>
</protein>
<dbReference type="Gene3D" id="2.60.120.280">
    <property type="entry name" value="Regulatory protein AraC"/>
    <property type="match status" value="1"/>
</dbReference>
<dbReference type="InterPro" id="IPR018060">
    <property type="entry name" value="HTH_AraC"/>
</dbReference>
<dbReference type="InterPro" id="IPR009057">
    <property type="entry name" value="Homeodomain-like_sf"/>
</dbReference>
<dbReference type="InterPro" id="IPR003313">
    <property type="entry name" value="AraC-bd"/>
</dbReference>
<evidence type="ECO:0000259" key="4">
    <source>
        <dbReference type="PROSITE" id="PS01124"/>
    </source>
</evidence>
<dbReference type="PANTHER" id="PTHR43280:SF30">
    <property type="entry name" value="MMSAB OPERON REGULATORY PROTEIN"/>
    <property type="match status" value="1"/>
</dbReference>
<sequence length="273" mass="31925">MSDRDRNNPLSIRSCGNYKLLTKKIMPTYRPKGRLDYQLIYIASGIAHFYFSEKDSETIINAGTFVLFRPGDFQRYIYYNSDHTEVFWIHFSGYDAENILSHLGFAADTQIITTGTKLLYSELFKNIISEIQHQSVGYEQMIDAYFYQLLINMSRDMTQAETSEDNYVHKEIELAQQYFSTHYAEDINIEAYASSRGMSISWFIRNFKAHTNNTPLQYILNLRISNAQILLESSNYTIKEISHIVGYDNQLYFSRLFAKQKGISPRKYRELLG</sequence>
<evidence type="ECO:0000256" key="2">
    <source>
        <dbReference type="ARBA" id="ARBA00023125"/>
    </source>
</evidence>
<dbReference type="PROSITE" id="PS01124">
    <property type="entry name" value="HTH_ARAC_FAMILY_2"/>
    <property type="match status" value="1"/>
</dbReference>
<feature type="domain" description="HTH araC/xylS-type" evidence="4">
    <location>
        <begin position="173"/>
        <end position="271"/>
    </location>
</feature>
<dbReference type="InterPro" id="IPR037923">
    <property type="entry name" value="HTH-like"/>
</dbReference>
<gene>
    <name evidence="5" type="ORF">CSX02_05590</name>
</gene>
<dbReference type="InterPro" id="IPR020449">
    <property type="entry name" value="Tscrpt_reg_AraC-type_HTH"/>
</dbReference>
<dbReference type="Proteomes" id="UP000224563">
    <property type="component" value="Unassembled WGS sequence"/>
</dbReference>
<dbReference type="SMART" id="SM00342">
    <property type="entry name" value="HTH_ARAC"/>
    <property type="match status" value="1"/>
</dbReference>
<evidence type="ECO:0000313" key="6">
    <source>
        <dbReference type="Proteomes" id="UP000224563"/>
    </source>
</evidence>
<keyword evidence="1" id="KW-0805">Transcription regulation</keyword>
<dbReference type="Gene3D" id="1.10.10.60">
    <property type="entry name" value="Homeodomain-like"/>
    <property type="match status" value="2"/>
</dbReference>
<name>A0A2G3E406_9FIRM</name>
<reference evidence="5 6" key="1">
    <citation type="submission" date="2017-10" db="EMBL/GenBank/DDBJ databases">
        <title>Resolving the taxonomy of Roseburia spp., Eubacterium rectale and Agathobacter spp. through phylogenomic analysis.</title>
        <authorList>
            <person name="Sheridan P.O."/>
            <person name="Walker A.W."/>
            <person name="Duncan S.H."/>
            <person name="Scott K.P."/>
            <person name="Toole P.W.O."/>
            <person name="Luis P."/>
            <person name="Flint H.J."/>
        </authorList>
    </citation>
    <scope>NUCLEOTIDE SEQUENCE [LARGE SCALE GENOMIC DNA]</scope>
    <source>
        <strain evidence="5 6">JK623</strain>
    </source>
</reference>
<dbReference type="AlphaFoldDB" id="A0A2G3E406"/>
<keyword evidence="3" id="KW-0804">Transcription</keyword>
<dbReference type="GO" id="GO:0003700">
    <property type="term" value="F:DNA-binding transcription factor activity"/>
    <property type="evidence" value="ECO:0007669"/>
    <property type="project" value="InterPro"/>
</dbReference>
<evidence type="ECO:0000256" key="3">
    <source>
        <dbReference type="ARBA" id="ARBA00023163"/>
    </source>
</evidence>
<evidence type="ECO:0000313" key="5">
    <source>
        <dbReference type="EMBL" id="PHU37890.1"/>
    </source>
</evidence>
<dbReference type="Pfam" id="PF12833">
    <property type="entry name" value="HTH_18"/>
    <property type="match status" value="1"/>
</dbReference>
<dbReference type="InterPro" id="IPR018062">
    <property type="entry name" value="HTH_AraC-typ_CS"/>
</dbReference>
<organism evidence="5 6">
    <name type="scientific">Agathobacter ruminis</name>
    <dbReference type="NCBI Taxonomy" id="1712665"/>
    <lineage>
        <taxon>Bacteria</taxon>
        <taxon>Bacillati</taxon>
        <taxon>Bacillota</taxon>
        <taxon>Clostridia</taxon>
        <taxon>Lachnospirales</taxon>
        <taxon>Lachnospiraceae</taxon>
        <taxon>Agathobacter</taxon>
    </lineage>
</organism>
<proteinExistence type="predicted"/>
<comment type="caution">
    <text evidence="5">The sequence shown here is derived from an EMBL/GenBank/DDBJ whole genome shotgun (WGS) entry which is preliminary data.</text>
</comment>